<sequence>KTTKKPVSLLVILHPLNNLVGDGWQQFPERTHDNGHHQHFWKLQNKQFQKKNPKLNNVNATPLLYDPFQISSSFNKPIPYVYAVVYRIICDDKVIKWKLYGPLLEIEWILIIHNNCIFPYQGYSIEIRPLLNSWGFEKAQVVFKSMHAEVYIILHFAKNHFKYVSTCLD</sequence>
<keyword evidence="2" id="KW-1185">Reference proteome</keyword>
<reference evidence="1" key="1">
    <citation type="submission" date="2020-04" db="EMBL/GenBank/DDBJ databases">
        <authorList>
            <person name="Alioto T."/>
            <person name="Alioto T."/>
            <person name="Gomez Garrido J."/>
        </authorList>
    </citation>
    <scope>NUCLEOTIDE SEQUENCE</scope>
    <source>
        <strain evidence="1">A484AB</strain>
    </source>
</reference>
<dbReference type="Proteomes" id="UP001152795">
    <property type="component" value="Unassembled WGS sequence"/>
</dbReference>
<organism evidence="1 2">
    <name type="scientific">Paramuricea clavata</name>
    <name type="common">Red gorgonian</name>
    <name type="synonym">Violescent sea-whip</name>
    <dbReference type="NCBI Taxonomy" id="317549"/>
    <lineage>
        <taxon>Eukaryota</taxon>
        <taxon>Metazoa</taxon>
        <taxon>Cnidaria</taxon>
        <taxon>Anthozoa</taxon>
        <taxon>Octocorallia</taxon>
        <taxon>Malacalcyonacea</taxon>
        <taxon>Plexauridae</taxon>
        <taxon>Paramuricea</taxon>
    </lineage>
</organism>
<comment type="caution">
    <text evidence="1">The sequence shown here is derived from an EMBL/GenBank/DDBJ whole genome shotgun (WGS) entry which is preliminary data.</text>
</comment>
<proteinExistence type="predicted"/>
<feature type="non-terminal residue" evidence="1">
    <location>
        <position position="169"/>
    </location>
</feature>
<feature type="non-terminal residue" evidence="1">
    <location>
        <position position="1"/>
    </location>
</feature>
<dbReference type="EMBL" id="CACRXK020029843">
    <property type="protein sequence ID" value="CAB4042294.1"/>
    <property type="molecule type" value="Genomic_DNA"/>
</dbReference>
<gene>
    <name evidence="1" type="ORF">PACLA_8A023694</name>
</gene>
<accession>A0A6S7KHH4</accession>
<evidence type="ECO:0000313" key="1">
    <source>
        <dbReference type="EMBL" id="CAB4042294.1"/>
    </source>
</evidence>
<dbReference type="AlphaFoldDB" id="A0A6S7KHH4"/>
<protein>
    <submittedName>
        <fullName evidence="1">Uncharacterized protein</fullName>
    </submittedName>
</protein>
<name>A0A6S7KHH4_PARCT</name>
<evidence type="ECO:0000313" key="2">
    <source>
        <dbReference type="Proteomes" id="UP001152795"/>
    </source>
</evidence>